<evidence type="ECO:0000256" key="1">
    <source>
        <dbReference type="SAM" id="MobiDB-lite"/>
    </source>
</evidence>
<evidence type="ECO:0000313" key="2">
    <source>
        <dbReference type="EMBL" id="BBZ76859.1"/>
    </source>
</evidence>
<accession>A0A6N4W757</accession>
<protein>
    <submittedName>
        <fullName evidence="2">Uncharacterized protein</fullName>
    </submittedName>
</protein>
<reference evidence="2 3" key="1">
    <citation type="journal article" date="2019" name="Emerg. Microbes Infect.">
        <title>Comprehensive subspecies identification of 175 nontuberculous mycobacteria species based on 7547 genomic profiles.</title>
        <authorList>
            <person name="Matsumoto Y."/>
            <person name="Kinjo T."/>
            <person name="Motooka D."/>
            <person name="Nabeya D."/>
            <person name="Jung N."/>
            <person name="Uechi K."/>
            <person name="Horii T."/>
            <person name="Iida T."/>
            <person name="Fujita J."/>
            <person name="Nakamura S."/>
        </authorList>
    </citation>
    <scope>NUCLEOTIDE SEQUENCE [LARGE SCALE GENOMIC DNA]</scope>
    <source>
        <strain evidence="2 3">JCM 30275</strain>
    </source>
</reference>
<organism evidence="2 3">
    <name type="scientific">Mycolicibacterium anyangense</name>
    <dbReference type="NCBI Taxonomy" id="1431246"/>
    <lineage>
        <taxon>Bacteria</taxon>
        <taxon>Bacillati</taxon>
        <taxon>Actinomycetota</taxon>
        <taxon>Actinomycetes</taxon>
        <taxon>Mycobacteriales</taxon>
        <taxon>Mycobacteriaceae</taxon>
        <taxon>Mycolicibacterium</taxon>
    </lineage>
</organism>
<keyword evidence="3" id="KW-1185">Reference proteome</keyword>
<dbReference type="Proteomes" id="UP000467249">
    <property type="component" value="Chromosome"/>
</dbReference>
<proteinExistence type="predicted"/>
<feature type="region of interest" description="Disordered" evidence="1">
    <location>
        <begin position="1"/>
        <end position="31"/>
    </location>
</feature>
<dbReference type="KEGG" id="many:MANY_21960"/>
<name>A0A6N4W757_9MYCO</name>
<sequence length="54" mass="5401">MAQTAARTAGRDPSTPTTIDGGVNDSGVNDSGIVGLPQGWHSYCADVIAAMGPL</sequence>
<dbReference type="EMBL" id="AP022620">
    <property type="protein sequence ID" value="BBZ76859.1"/>
    <property type="molecule type" value="Genomic_DNA"/>
</dbReference>
<gene>
    <name evidence="2" type="ORF">MANY_21960</name>
</gene>
<evidence type="ECO:0000313" key="3">
    <source>
        <dbReference type="Proteomes" id="UP000467249"/>
    </source>
</evidence>
<dbReference type="AlphaFoldDB" id="A0A6N4W757"/>